<comment type="caution">
    <text evidence="2">The sequence shown here is derived from an EMBL/GenBank/DDBJ whole genome shotgun (WGS) entry which is preliminary data.</text>
</comment>
<feature type="non-terminal residue" evidence="2">
    <location>
        <position position="921"/>
    </location>
</feature>
<evidence type="ECO:0000259" key="1">
    <source>
        <dbReference type="SMART" id="SM00597"/>
    </source>
</evidence>
<evidence type="ECO:0000313" key="2">
    <source>
        <dbReference type="EMBL" id="KAI7797210.1"/>
    </source>
</evidence>
<organism evidence="2 3">
    <name type="scientific">Triplophysa rosa</name>
    <name type="common">Cave loach</name>
    <dbReference type="NCBI Taxonomy" id="992332"/>
    <lineage>
        <taxon>Eukaryota</taxon>
        <taxon>Metazoa</taxon>
        <taxon>Chordata</taxon>
        <taxon>Craniata</taxon>
        <taxon>Vertebrata</taxon>
        <taxon>Euteleostomi</taxon>
        <taxon>Actinopterygii</taxon>
        <taxon>Neopterygii</taxon>
        <taxon>Teleostei</taxon>
        <taxon>Ostariophysi</taxon>
        <taxon>Cypriniformes</taxon>
        <taxon>Nemacheilidae</taxon>
        <taxon>Triplophysa</taxon>
    </lineage>
</organism>
<keyword evidence="3" id="KW-1185">Reference proteome</keyword>
<reference evidence="2" key="1">
    <citation type="submission" date="2021-02" db="EMBL/GenBank/DDBJ databases">
        <title>Comparative genomics reveals that relaxation of natural selection precedes convergent phenotypic evolution of cavefish.</title>
        <authorList>
            <person name="Peng Z."/>
        </authorList>
    </citation>
    <scope>NUCLEOTIDE SEQUENCE</scope>
    <source>
        <tissue evidence="2">Muscle</tissue>
    </source>
</reference>
<dbReference type="PANTHER" id="PTHR45749:SF35">
    <property type="entry name" value="AC-LIKE TRANSPOSASE-RELATED"/>
    <property type="match status" value="1"/>
</dbReference>
<dbReference type="SUPFAM" id="SSF53098">
    <property type="entry name" value="Ribonuclease H-like"/>
    <property type="match status" value="1"/>
</dbReference>
<dbReference type="InterPro" id="IPR025398">
    <property type="entry name" value="DUF4371"/>
</dbReference>
<dbReference type="Pfam" id="PF05699">
    <property type="entry name" value="Dimer_Tnp_hAT"/>
    <property type="match status" value="1"/>
</dbReference>
<dbReference type="InterPro" id="IPR006580">
    <property type="entry name" value="Znf_TTF"/>
</dbReference>
<dbReference type="InterPro" id="IPR008906">
    <property type="entry name" value="HATC_C_dom"/>
</dbReference>
<dbReference type="InterPro" id="IPR012337">
    <property type="entry name" value="RNaseH-like_sf"/>
</dbReference>
<evidence type="ECO:0000313" key="3">
    <source>
        <dbReference type="Proteomes" id="UP001059041"/>
    </source>
</evidence>
<proteinExistence type="predicted"/>
<accession>A0A9W7TH97</accession>
<dbReference type="Pfam" id="PF14291">
    <property type="entry name" value="DUF4371"/>
    <property type="match status" value="1"/>
</dbReference>
<dbReference type="Proteomes" id="UP001059041">
    <property type="component" value="Linkage Group LG18"/>
</dbReference>
<feature type="domain" description="TTF-type" evidence="1">
    <location>
        <begin position="239"/>
        <end position="322"/>
    </location>
</feature>
<dbReference type="SMART" id="SM00597">
    <property type="entry name" value="ZnF_TTF"/>
    <property type="match status" value="1"/>
</dbReference>
<dbReference type="AlphaFoldDB" id="A0A9W7TH97"/>
<dbReference type="PANTHER" id="PTHR45749">
    <property type="match status" value="1"/>
</dbReference>
<sequence length="921" mass="102372">WFCTRTIRSVNILNGVLFLNKICLMCSVRVSVEGDRIVCTIKFNASMGSPQKPCVCVVCLSPCACVCVCVFCTLGRLLKYFPKNVLTAGENAAATSSSHDSLGPVSAYIGLFSSLSVASTTSSRAADITSSSSAVASTTSSRAADITLTSSAVASTTSSSADDITLTYSAVASTTSSSAITEGAFCSANVSAVSRDPADWPEVLSGKERAGLVIRGPSDLNPNFKFPKRQDGRSFHFHYKFRLLTNGEKIQRTWLVYSMKSDAVFCWCCKLFSKGSSKLITEGQRDWTNIGAILKQHENSPAHIKSVVSWKELELGLKKGQTIDHTQLTLTEAEKRRWREVLIRLIAIIKSLAERNLAFRGSEDKLMVPNNGNFLKEVELMAKFDPVLREHIRLADKQGNHTTYLGKTIQNELISCIGDQLVKTMVAGIQESKYFSIILDCTPDVSHTEQMSVVARTVSLEKGPEIKEYFLGFLDAPDSTGAGLSSLILKRLEELGIPFSNCRGQSYDNGANMRGKNKGVQARLLEKNPRALYVPCGSHTLNLVVADAAKESIVAINFFGVVQKLFTLFAAAPQRWAILKDHADITLKSWSDTRWESRVKSIEPLQHQPEKVREALLQVRENTKDPTVRIEAQSLAEEIGSFRFQICLVVWYNILRKINVTSKLLQSATMQLDVAVDLIHQTKASLVSYRATGFNDAVKKATERCEEMNVQALLKEKRLRTMKRHFSYEAADEPESSALKKMEVSFFNVVVDCAIQTLEDRFSSMGKVRDNFGVLNNFQNLDTQTIRYQCEQLGRTLSTGNESDLDWKDLVMELESLPTLPKDKMTALELLAFLHDKDICELYPNLWVALRISCTLPVTVASAERSFSKLKLIKTYLRSSMAQERLNALAIISINHEVGSQLSYDDVINDFASKKTRRARI</sequence>
<dbReference type="EMBL" id="JAFHDT010000018">
    <property type="protein sequence ID" value="KAI7797210.1"/>
    <property type="molecule type" value="Genomic_DNA"/>
</dbReference>
<name>A0A9W7TH97_TRIRA</name>
<dbReference type="GO" id="GO:0046983">
    <property type="term" value="F:protein dimerization activity"/>
    <property type="evidence" value="ECO:0007669"/>
    <property type="project" value="InterPro"/>
</dbReference>
<protein>
    <submittedName>
        <fullName evidence="2">Transposase</fullName>
    </submittedName>
</protein>
<gene>
    <name evidence="2" type="ORF">IRJ41_021027</name>
</gene>